<feature type="signal peptide" evidence="2">
    <location>
        <begin position="1"/>
        <end position="26"/>
    </location>
</feature>
<evidence type="ECO:0000259" key="3">
    <source>
        <dbReference type="Pfam" id="PF08924"/>
    </source>
</evidence>
<dbReference type="RefSeq" id="WP_344669960.1">
    <property type="nucleotide sequence ID" value="NZ_BAAAQN010000054.1"/>
</dbReference>
<evidence type="ECO:0008006" key="7">
    <source>
        <dbReference type="Google" id="ProtNLM"/>
    </source>
</evidence>
<dbReference type="InterPro" id="IPR058502">
    <property type="entry name" value="PLL-like_beta-prop"/>
</dbReference>
<evidence type="ECO:0000313" key="5">
    <source>
        <dbReference type="EMBL" id="GAA2052402.1"/>
    </source>
</evidence>
<feature type="chain" id="PRO_5046884332" description="DUF1906 domain-containing protein" evidence="2">
    <location>
        <begin position="27"/>
        <end position="748"/>
    </location>
</feature>
<keyword evidence="2" id="KW-0732">Signal</keyword>
<comment type="caution">
    <text evidence="5">The sequence shown here is derived from an EMBL/GenBank/DDBJ whole genome shotgun (WGS) entry which is preliminary data.</text>
</comment>
<feature type="compositionally biased region" description="Low complexity" evidence="1">
    <location>
        <begin position="149"/>
        <end position="168"/>
    </location>
</feature>
<evidence type="ECO:0000313" key="6">
    <source>
        <dbReference type="Proteomes" id="UP001500751"/>
    </source>
</evidence>
<feature type="region of interest" description="Disordered" evidence="1">
    <location>
        <begin position="148"/>
        <end position="181"/>
    </location>
</feature>
<dbReference type="Gene3D" id="3.20.20.80">
    <property type="entry name" value="Glycosidases"/>
    <property type="match status" value="1"/>
</dbReference>
<dbReference type="InterPro" id="IPR017853">
    <property type="entry name" value="GH"/>
</dbReference>
<accession>A0ABN2V6I0</accession>
<protein>
    <recommendedName>
        <fullName evidence="7">DUF1906 domain-containing protein</fullName>
    </recommendedName>
</protein>
<dbReference type="Proteomes" id="UP001500751">
    <property type="component" value="Unassembled WGS sequence"/>
</dbReference>
<organism evidence="5 6">
    <name type="scientific">Catenulispora yoronensis</name>
    <dbReference type="NCBI Taxonomy" id="450799"/>
    <lineage>
        <taxon>Bacteria</taxon>
        <taxon>Bacillati</taxon>
        <taxon>Actinomycetota</taxon>
        <taxon>Actinomycetes</taxon>
        <taxon>Catenulisporales</taxon>
        <taxon>Catenulisporaceae</taxon>
        <taxon>Catenulispora</taxon>
    </lineage>
</organism>
<dbReference type="Pfam" id="PF08924">
    <property type="entry name" value="Rv2525c_GlyHyd-like"/>
    <property type="match status" value="1"/>
</dbReference>
<proteinExistence type="predicted"/>
<evidence type="ECO:0000256" key="2">
    <source>
        <dbReference type="SAM" id="SignalP"/>
    </source>
</evidence>
<name>A0ABN2V6I0_9ACTN</name>
<dbReference type="SUPFAM" id="SSF89372">
    <property type="entry name" value="Fucose-specific lectin"/>
    <property type="match status" value="1"/>
</dbReference>
<dbReference type="Pfam" id="PF26607">
    <property type="entry name" value="DUF8189"/>
    <property type="match status" value="1"/>
</dbReference>
<gene>
    <name evidence="5" type="ORF">GCM10009839_69720</name>
</gene>
<sequence>MSLLKIAAATCTTALAALGAAPAASAADAAAGTSATKQITYLGHHFDVPSSWPVVDLAAAPTTCVRFDRSAVYLGTPGANQSCPAHLMGRAEALLVEPTTATVAVTDNADTREFTGAAAGIRITATYNKQRSVAQAIVTSAALPVADPQAQGQSQGQSLGQSQGQAQGHSTSPSKAAPNSATLASATIPASATNYTGKGFDPCSAPSSSAMSSWKQSSPYGAIGIYIGGVNEGCSQPNLTPSWVSQQAAIGWRFFPIYVGYQGYGACSGTCAVISSASQGTSAADDAVNQAASLGFAPGSVLTYDMEGYTENSNVPVVAFESAWTRELHARGYKSAIYGSMSSTVADLVNNYNNSSYTMPDVLDFATGNGSASTANSNIPSGDWANHQRINQYALDVTDTWGGYSLAIDRDYLDVRTSSATGSDVLMASNGALATYWTSGGDVWGKSQSQPGGAWSGAQRLTTTGGYVGKVSAVLAANGTIALYVRTTGGGVAGGSQNGVGGAFHWDFLGGSTVVSNPTAIVAANGAIALYATASDGNVWGMSQSAVGGPFSGWQQLTTGSGYTGDVSAIMASNGTIALYVRTTGGGVAGGSQNGVGGAFHWDVLGGSTVSSAPTAIVASNGVIAIYATASDGNVWGMSQSVVGGPFSGWQQLTTGGGYSGTVAAVVAANGTIALYVSTTSGSVNGASQNGVGGAFHWDALGGSGLGGGVTAVVAYNGTIALYKYTGGNVVGDSQSYIGGPFTGWTVV</sequence>
<dbReference type="EMBL" id="BAAAQN010000054">
    <property type="protein sequence ID" value="GAA2052402.1"/>
    <property type="molecule type" value="Genomic_DNA"/>
</dbReference>
<dbReference type="SUPFAM" id="SSF51445">
    <property type="entry name" value="(Trans)glycosidases"/>
    <property type="match status" value="1"/>
</dbReference>
<evidence type="ECO:0000256" key="1">
    <source>
        <dbReference type="SAM" id="MobiDB-lite"/>
    </source>
</evidence>
<feature type="compositionally biased region" description="Polar residues" evidence="1">
    <location>
        <begin position="169"/>
        <end position="181"/>
    </location>
</feature>
<feature type="domain" description="PLL-like beta propeller" evidence="4">
    <location>
        <begin position="441"/>
        <end position="720"/>
    </location>
</feature>
<reference evidence="5 6" key="1">
    <citation type="journal article" date="2019" name="Int. J. Syst. Evol. Microbiol.">
        <title>The Global Catalogue of Microorganisms (GCM) 10K type strain sequencing project: providing services to taxonomists for standard genome sequencing and annotation.</title>
        <authorList>
            <consortium name="The Broad Institute Genomics Platform"/>
            <consortium name="The Broad Institute Genome Sequencing Center for Infectious Disease"/>
            <person name="Wu L."/>
            <person name="Ma J."/>
        </authorList>
    </citation>
    <scope>NUCLEOTIDE SEQUENCE [LARGE SCALE GENOMIC DNA]</scope>
    <source>
        <strain evidence="5 6">JCM 16014</strain>
    </source>
</reference>
<evidence type="ECO:0000259" key="4">
    <source>
        <dbReference type="Pfam" id="PF26607"/>
    </source>
</evidence>
<feature type="domain" description="Rv2525c-like glycoside hydrolase-like" evidence="3">
    <location>
        <begin position="213"/>
        <end position="412"/>
    </location>
</feature>
<dbReference type="InterPro" id="IPR015020">
    <property type="entry name" value="Rv2525c-like_Glyco_Hydro-like"/>
</dbReference>
<keyword evidence="6" id="KW-1185">Reference proteome</keyword>